<organism evidence="1">
    <name type="scientific">freshwater metagenome</name>
    <dbReference type="NCBI Taxonomy" id="449393"/>
    <lineage>
        <taxon>unclassified sequences</taxon>
        <taxon>metagenomes</taxon>
        <taxon>ecological metagenomes</taxon>
    </lineage>
</organism>
<gene>
    <name evidence="1" type="ORF">UFOPK3376_01521</name>
</gene>
<name>A0A6J7EHW8_9ZZZZ</name>
<proteinExistence type="predicted"/>
<sequence>MIAPVSATGEVCFFSSAGAFLFADVNGWFALGAGFTPAVPERVFDTRPSEAQGVLSVTKQSYGGGNVLRLKVTGSAGVPLVGVSAVSLNVTVSGAMAPGFVTVFPCGVQPTVSSLNYVAAQIVPNAVIAPVSATGEVCFYSSADAFLFADVNGWFASL</sequence>
<reference evidence="1" key="1">
    <citation type="submission" date="2020-05" db="EMBL/GenBank/DDBJ databases">
        <authorList>
            <person name="Chiriac C."/>
            <person name="Salcher M."/>
            <person name="Ghai R."/>
            <person name="Kavagutti S V."/>
        </authorList>
    </citation>
    <scope>NUCLEOTIDE SEQUENCE</scope>
</reference>
<protein>
    <submittedName>
        <fullName evidence="1">Unannotated protein</fullName>
    </submittedName>
</protein>
<dbReference type="EMBL" id="CAFBLP010000034">
    <property type="protein sequence ID" value="CAB4880890.1"/>
    <property type="molecule type" value="Genomic_DNA"/>
</dbReference>
<evidence type="ECO:0000313" key="1">
    <source>
        <dbReference type="EMBL" id="CAB4880890.1"/>
    </source>
</evidence>
<dbReference type="AlphaFoldDB" id="A0A6J7EHW8"/>
<accession>A0A6J7EHW8</accession>